<gene>
    <name evidence="7" type="ORF">DFO73_114166</name>
</gene>
<dbReference type="SUPFAM" id="SSF46689">
    <property type="entry name" value="Homeodomain-like"/>
    <property type="match status" value="1"/>
</dbReference>
<feature type="DNA-binding region" description="H-T-H motif" evidence="5">
    <location>
        <begin position="25"/>
        <end position="44"/>
    </location>
</feature>
<dbReference type="InterPro" id="IPR023772">
    <property type="entry name" value="DNA-bd_HTH_TetR-type_CS"/>
</dbReference>
<dbReference type="SUPFAM" id="SSF48371">
    <property type="entry name" value="ARM repeat"/>
    <property type="match status" value="1"/>
</dbReference>
<dbReference type="FunFam" id="1.10.10.60:FF:000141">
    <property type="entry name" value="TetR family transcriptional regulator"/>
    <property type="match status" value="1"/>
</dbReference>
<keyword evidence="3 5" id="KW-0238">DNA-binding</keyword>
<comment type="caution">
    <text evidence="7">The sequence shown here is derived from an EMBL/GenBank/DDBJ whole genome shotgun (WGS) entry which is preliminary data.</text>
</comment>
<dbReference type="InterPro" id="IPR009057">
    <property type="entry name" value="Homeodomain-like_sf"/>
</dbReference>
<dbReference type="PROSITE" id="PS50977">
    <property type="entry name" value="HTH_TETR_2"/>
    <property type="match status" value="1"/>
</dbReference>
<organism evidence="7 8">
    <name type="scientific">Cytobacillus oceanisediminis</name>
    <dbReference type="NCBI Taxonomy" id="665099"/>
    <lineage>
        <taxon>Bacteria</taxon>
        <taxon>Bacillati</taxon>
        <taxon>Bacillota</taxon>
        <taxon>Bacilli</taxon>
        <taxon>Bacillales</taxon>
        <taxon>Bacillaceae</taxon>
        <taxon>Cytobacillus</taxon>
    </lineage>
</organism>
<dbReference type="Pfam" id="PF00440">
    <property type="entry name" value="TetR_N"/>
    <property type="match status" value="1"/>
</dbReference>
<dbReference type="PRINTS" id="PR00455">
    <property type="entry name" value="HTHTETR"/>
</dbReference>
<proteinExistence type="predicted"/>
<evidence type="ECO:0000256" key="4">
    <source>
        <dbReference type="ARBA" id="ARBA00023163"/>
    </source>
</evidence>
<dbReference type="InterPro" id="IPR001647">
    <property type="entry name" value="HTH_TetR"/>
</dbReference>
<feature type="domain" description="HTH tetR-type" evidence="6">
    <location>
        <begin position="2"/>
        <end position="62"/>
    </location>
</feature>
<dbReference type="PANTHER" id="PTHR43479">
    <property type="entry name" value="ACREF/ENVCD OPERON REPRESSOR-RELATED"/>
    <property type="match status" value="1"/>
</dbReference>
<protein>
    <submittedName>
        <fullName evidence="7">TetR family transcriptional regulator</fullName>
    </submittedName>
</protein>
<dbReference type="GO" id="GO:0003677">
    <property type="term" value="F:DNA binding"/>
    <property type="evidence" value="ECO:0007669"/>
    <property type="project" value="UniProtKB-UniRule"/>
</dbReference>
<evidence type="ECO:0000256" key="3">
    <source>
        <dbReference type="ARBA" id="ARBA00023125"/>
    </source>
</evidence>
<dbReference type="Gene3D" id="1.10.357.10">
    <property type="entry name" value="Tetracycline Repressor, domain 2"/>
    <property type="match status" value="1"/>
</dbReference>
<dbReference type="PANTHER" id="PTHR43479:SF22">
    <property type="entry name" value="TRANSCRIPTIONAL REGULATOR, TETR FAMILY"/>
    <property type="match status" value="1"/>
</dbReference>
<evidence type="ECO:0000259" key="6">
    <source>
        <dbReference type="PROSITE" id="PS50977"/>
    </source>
</evidence>
<evidence type="ECO:0000256" key="2">
    <source>
        <dbReference type="ARBA" id="ARBA00023015"/>
    </source>
</evidence>
<dbReference type="AlphaFoldDB" id="A0A2V2ZLY3"/>
<dbReference type="InterPro" id="IPR016024">
    <property type="entry name" value="ARM-type_fold"/>
</dbReference>
<evidence type="ECO:0000256" key="5">
    <source>
        <dbReference type="PROSITE-ProRule" id="PRU00335"/>
    </source>
</evidence>
<sequence length="299" mass="35320">MNDRKQLVIKKAHQLFLDKGYQATSIQDILEYTGISKGTFYNYFSSKNELLISIFKTLHKKMEYERNQLLIGKDPSSIEVFTMQVEFQMNMNRSNNLVTLFEEVLVSHDPELMQFIKEGQLRMVHWIFQRFIEIFGEEKKPYLLDCAVMFLGILHHNVKFSTKFFEQPSSINHVIRYSVDRISKVVEEVSSAGEQLLKPELIDNRFNHLKHRDQGFKHNLCKTIFTLKKSIRQQEQSHCIELLDFIQEELLHSKKPRKFLIDSALQTLRNCLAFLDEKEFETLDQLAAAFFNQTEEELV</sequence>
<dbReference type="Proteomes" id="UP000247150">
    <property type="component" value="Unassembled WGS sequence"/>
</dbReference>
<evidence type="ECO:0000313" key="8">
    <source>
        <dbReference type="Proteomes" id="UP000247150"/>
    </source>
</evidence>
<keyword evidence="1" id="KW-0678">Repressor</keyword>
<name>A0A2V2ZLY3_9BACI</name>
<evidence type="ECO:0000256" key="1">
    <source>
        <dbReference type="ARBA" id="ARBA00022491"/>
    </source>
</evidence>
<reference evidence="7 8" key="1">
    <citation type="submission" date="2018-05" db="EMBL/GenBank/DDBJ databases">
        <title>Freshwater and sediment microbial communities from various areas in North America, analyzing microbe dynamics in response to fracking.</title>
        <authorList>
            <person name="Lamendella R."/>
        </authorList>
    </citation>
    <scope>NUCLEOTIDE SEQUENCE [LARGE SCALE GENOMIC DNA]</scope>
    <source>
        <strain evidence="7 8">15_TX</strain>
    </source>
</reference>
<evidence type="ECO:0000313" key="7">
    <source>
        <dbReference type="EMBL" id="PWW20873.1"/>
    </source>
</evidence>
<dbReference type="GO" id="GO:0045892">
    <property type="term" value="P:negative regulation of DNA-templated transcription"/>
    <property type="evidence" value="ECO:0007669"/>
    <property type="project" value="UniProtKB-ARBA"/>
</dbReference>
<keyword evidence="4" id="KW-0804">Transcription</keyword>
<accession>A0A2V2ZLY3</accession>
<dbReference type="InterPro" id="IPR050624">
    <property type="entry name" value="HTH-type_Tx_Regulator"/>
</dbReference>
<dbReference type="PROSITE" id="PS01081">
    <property type="entry name" value="HTH_TETR_1"/>
    <property type="match status" value="1"/>
</dbReference>
<dbReference type="RefSeq" id="WP_110066928.1">
    <property type="nucleotide sequence ID" value="NZ_QGTW01000014.1"/>
</dbReference>
<keyword evidence="2" id="KW-0805">Transcription regulation</keyword>
<dbReference type="OrthoDB" id="9812993at2"/>
<dbReference type="EMBL" id="QGTW01000014">
    <property type="protein sequence ID" value="PWW20873.1"/>
    <property type="molecule type" value="Genomic_DNA"/>
</dbReference>